<sequence length="236" mass="25360">METPMTAMVSDAAVGTDRRRSGRLRRNKKHRAQLVQREAEEGRSHERWRSELQHKLYSAKLMEALARLRLAGDGGGGGGGEEVRVVPTRGRTVRDAADRALAFAAKGRTRWSRAVLMTTANRVKLKFRRIRAGGGKGRLGVTGAGGGRWMGRKGKGKVSVGRLRGKGSAGVRRKVRELGSLVPGCRVEPMNVVLEEATDYIAALEMQVRTMSALAQLLSGGDSDAAPAAGHGHTSS</sequence>
<gene>
    <name evidence="1" type="ORF">MLD38_036010</name>
</gene>
<keyword evidence="2" id="KW-1185">Reference proteome</keyword>
<reference evidence="2" key="1">
    <citation type="journal article" date="2023" name="Front. Plant Sci.">
        <title>Chromosomal-level genome assembly of Melastoma candidum provides insights into trichome evolution.</title>
        <authorList>
            <person name="Zhong Y."/>
            <person name="Wu W."/>
            <person name="Sun C."/>
            <person name="Zou P."/>
            <person name="Liu Y."/>
            <person name="Dai S."/>
            <person name="Zhou R."/>
        </authorList>
    </citation>
    <scope>NUCLEOTIDE SEQUENCE [LARGE SCALE GENOMIC DNA]</scope>
</reference>
<accession>A0ACB9LID9</accession>
<protein>
    <submittedName>
        <fullName evidence="1">Uncharacterized protein</fullName>
    </submittedName>
</protein>
<dbReference type="EMBL" id="CM042890">
    <property type="protein sequence ID" value="KAI4311079.1"/>
    <property type="molecule type" value="Genomic_DNA"/>
</dbReference>
<evidence type="ECO:0000313" key="1">
    <source>
        <dbReference type="EMBL" id="KAI4311079.1"/>
    </source>
</evidence>
<evidence type="ECO:0000313" key="2">
    <source>
        <dbReference type="Proteomes" id="UP001057402"/>
    </source>
</evidence>
<comment type="caution">
    <text evidence="1">The sequence shown here is derived from an EMBL/GenBank/DDBJ whole genome shotgun (WGS) entry which is preliminary data.</text>
</comment>
<proteinExistence type="predicted"/>
<organism evidence="1 2">
    <name type="scientific">Melastoma candidum</name>
    <dbReference type="NCBI Taxonomy" id="119954"/>
    <lineage>
        <taxon>Eukaryota</taxon>
        <taxon>Viridiplantae</taxon>
        <taxon>Streptophyta</taxon>
        <taxon>Embryophyta</taxon>
        <taxon>Tracheophyta</taxon>
        <taxon>Spermatophyta</taxon>
        <taxon>Magnoliopsida</taxon>
        <taxon>eudicotyledons</taxon>
        <taxon>Gunneridae</taxon>
        <taxon>Pentapetalae</taxon>
        <taxon>rosids</taxon>
        <taxon>malvids</taxon>
        <taxon>Myrtales</taxon>
        <taxon>Melastomataceae</taxon>
        <taxon>Melastomatoideae</taxon>
        <taxon>Melastomateae</taxon>
        <taxon>Melastoma</taxon>
    </lineage>
</organism>
<dbReference type="Proteomes" id="UP001057402">
    <property type="component" value="Chromosome 11"/>
</dbReference>
<name>A0ACB9LID9_9MYRT</name>